<reference evidence="1" key="1">
    <citation type="journal article" date="2019" name="bioRxiv">
        <title>The Genome of the Zebra Mussel, Dreissena polymorpha: A Resource for Invasive Species Research.</title>
        <authorList>
            <person name="McCartney M.A."/>
            <person name="Auch B."/>
            <person name="Kono T."/>
            <person name="Mallez S."/>
            <person name="Zhang Y."/>
            <person name="Obille A."/>
            <person name="Becker A."/>
            <person name="Abrahante J.E."/>
            <person name="Garbe J."/>
            <person name="Badalamenti J.P."/>
            <person name="Herman A."/>
            <person name="Mangelson H."/>
            <person name="Liachko I."/>
            <person name="Sullivan S."/>
            <person name="Sone E.D."/>
            <person name="Koren S."/>
            <person name="Silverstein K.A.T."/>
            <person name="Beckman K.B."/>
            <person name="Gohl D.M."/>
        </authorList>
    </citation>
    <scope>NUCLEOTIDE SEQUENCE</scope>
    <source>
        <strain evidence="1">Duluth1</strain>
        <tissue evidence="1">Whole animal</tissue>
    </source>
</reference>
<reference evidence="1" key="2">
    <citation type="submission" date="2020-11" db="EMBL/GenBank/DDBJ databases">
        <authorList>
            <person name="McCartney M.A."/>
            <person name="Auch B."/>
            <person name="Kono T."/>
            <person name="Mallez S."/>
            <person name="Becker A."/>
            <person name="Gohl D.M."/>
            <person name="Silverstein K.A.T."/>
            <person name="Koren S."/>
            <person name="Bechman K.B."/>
            <person name="Herman A."/>
            <person name="Abrahante J.E."/>
            <person name="Garbe J."/>
        </authorList>
    </citation>
    <scope>NUCLEOTIDE SEQUENCE</scope>
    <source>
        <strain evidence="1">Duluth1</strain>
        <tissue evidence="1">Whole animal</tissue>
    </source>
</reference>
<organism evidence="1 2">
    <name type="scientific">Dreissena polymorpha</name>
    <name type="common">Zebra mussel</name>
    <name type="synonym">Mytilus polymorpha</name>
    <dbReference type="NCBI Taxonomy" id="45954"/>
    <lineage>
        <taxon>Eukaryota</taxon>
        <taxon>Metazoa</taxon>
        <taxon>Spiralia</taxon>
        <taxon>Lophotrochozoa</taxon>
        <taxon>Mollusca</taxon>
        <taxon>Bivalvia</taxon>
        <taxon>Autobranchia</taxon>
        <taxon>Heteroconchia</taxon>
        <taxon>Euheterodonta</taxon>
        <taxon>Imparidentia</taxon>
        <taxon>Neoheterodontei</taxon>
        <taxon>Myida</taxon>
        <taxon>Dreissenoidea</taxon>
        <taxon>Dreissenidae</taxon>
        <taxon>Dreissena</taxon>
    </lineage>
</organism>
<accession>A0A9D4L1A4</accession>
<keyword evidence="2" id="KW-1185">Reference proteome</keyword>
<dbReference type="AlphaFoldDB" id="A0A9D4L1A4"/>
<comment type="caution">
    <text evidence="1">The sequence shown here is derived from an EMBL/GenBank/DDBJ whole genome shotgun (WGS) entry which is preliminary data.</text>
</comment>
<evidence type="ECO:0000313" key="2">
    <source>
        <dbReference type="Proteomes" id="UP000828390"/>
    </source>
</evidence>
<gene>
    <name evidence="1" type="ORF">DPMN_091931</name>
</gene>
<dbReference type="Proteomes" id="UP000828390">
    <property type="component" value="Unassembled WGS sequence"/>
</dbReference>
<proteinExistence type="predicted"/>
<protein>
    <submittedName>
        <fullName evidence="1">Uncharacterized protein</fullName>
    </submittedName>
</protein>
<name>A0A9D4L1A4_DREPO</name>
<dbReference type="EMBL" id="JAIWYP010000003">
    <property type="protein sequence ID" value="KAH3849528.1"/>
    <property type="molecule type" value="Genomic_DNA"/>
</dbReference>
<sequence>MSLLDHGRVVRAVEGQVRMARKRERLDSSEKSGGKAITSSVIISSRVLGAQR</sequence>
<evidence type="ECO:0000313" key="1">
    <source>
        <dbReference type="EMBL" id="KAH3849528.1"/>
    </source>
</evidence>